<feature type="region of interest" description="Disordered" evidence="1">
    <location>
        <begin position="30"/>
        <end position="56"/>
    </location>
</feature>
<dbReference type="OrthoDB" id="9802624at2"/>
<dbReference type="EMBL" id="QFYP01000001">
    <property type="protein sequence ID" value="RAK60392.1"/>
    <property type="molecule type" value="Genomic_DNA"/>
</dbReference>
<sequence>MDSGKRQFLAASAGLSVGLAATGAMAQGAAAGATRRPNAPRPSREPSVNSGVQPSTVDWNYKPRRINKVIELWEDNQPIYYTGAGVVPGVDPYEQGVKMSRTYADALCYETEHGALDFTAIREFMRGVRDGGPTRSGHRFPAVFVSTPIIGLDEAYMRANSWVLSQLLDCGIMGIHICHARDPKAIQVAAQMAVRYPFDYPNTPKLPMRGLRGSSAGWAAEVWGITTNKYVHIADTWPLNPRGELFFGVKIEDTFADPNTAKTLAVPGISMAEWGPGDHNYWLGDLASIPEDGPMAENYEARADMAGVRQNVLDLCKKNSLRFLNAGSTDPNRADYIIKQIQDGAMVIESREDSAIMGREFTKRRMPV</sequence>
<keyword evidence="4" id="KW-1185">Reference proteome</keyword>
<dbReference type="RefSeq" id="WP_111457685.1">
    <property type="nucleotide sequence ID" value="NZ_QFYP01000001.1"/>
</dbReference>
<gene>
    <name evidence="3" type="ORF">DJ021_11535</name>
</gene>
<evidence type="ECO:0000313" key="4">
    <source>
        <dbReference type="Proteomes" id="UP000249842"/>
    </source>
</evidence>
<accession>A0A328AZ21</accession>
<dbReference type="InterPro" id="IPR015813">
    <property type="entry name" value="Pyrv/PenolPyrv_kinase-like_dom"/>
</dbReference>
<feature type="chain" id="PRO_5016333944" description="HpcH/HpaI aldolase/citrate lyase domain-containing protein" evidence="2">
    <location>
        <begin position="27"/>
        <end position="368"/>
    </location>
</feature>
<dbReference type="GO" id="GO:0003824">
    <property type="term" value="F:catalytic activity"/>
    <property type="evidence" value="ECO:0007669"/>
    <property type="project" value="InterPro"/>
</dbReference>
<dbReference type="SUPFAM" id="SSF51621">
    <property type="entry name" value="Phosphoenolpyruvate/pyruvate domain"/>
    <property type="match status" value="1"/>
</dbReference>
<dbReference type="InterPro" id="IPR006311">
    <property type="entry name" value="TAT_signal"/>
</dbReference>
<keyword evidence="2" id="KW-0732">Signal</keyword>
<comment type="caution">
    <text evidence="3">The sequence shown here is derived from an EMBL/GenBank/DDBJ whole genome shotgun (WGS) entry which is preliminary data.</text>
</comment>
<evidence type="ECO:0000256" key="2">
    <source>
        <dbReference type="SAM" id="SignalP"/>
    </source>
</evidence>
<protein>
    <recommendedName>
        <fullName evidence="5">HpcH/HpaI aldolase/citrate lyase domain-containing protein</fullName>
    </recommendedName>
</protein>
<dbReference type="PROSITE" id="PS51318">
    <property type="entry name" value="TAT"/>
    <property type="match status" value="1"/>
</dbReference>
<dbReference type="AlphaFoldDB" id="A0A328AZ21"/>
<feature type="signal peptide" evidence="2">
    <location>
        <begin position="1"/>
        <end position="26"/>
    </location>
</feature>
<evidence type="ECO:0008006" key="5">
    <source>
        <dbReference type="Google" id="ProtNLM"/>
    </source>
</evidence>
<dbReference type="InterPro" id="IPR040442">
    <property type="entry name" value="Pyrv_kinase-like_dom_sf"/>
</dbReference>
<organism evidence="3 4">
    <name type="scientific">Phenylobacterium hankyongense</name>
    <dbReference type="NCBI Taxonomy" id="1813876"/>
    <lineage>
        <taxon>Bacteria</taxon>
        <taxon>Pseudomonadati</taxon>
        <taxon>Pseudomonadota</taxon>
        <taxon>Alphaproteobacteria</taxon>
        <taxon>Caulobacterales</taxon>
        <taxon>Caulobacteraceae</taxon>
        <taxon>Phenylobacterium</taxon>
    </lineage>
</organism>
<feature type="compositionally biased region" description="Polar residues" evidence="1">
    <location>
        <begin position="46"/>
        <end position="56"/>
    </location>
</feature>
<dbReference type="Proteomes" id="UP000249842">
    <property type="component" value="Unassembled WGS sequence"/>
</dbReference>
<proteinExistence type="predicted"/>
<name>A0A328AZ21_9CAUL</name>
<reference evidence="4" key="1">
    <citation type="submission" date="2018-05" db="EMBL/GenBank/DDBJ databases">
        <authorList>
            <person name="Li X."/>
        </authorList>
    </citation>
    <scope>NUCLEOTIDE SEQUENCE [LARGE SCALE GENOMIC DNA]</scope>
    <source>
        <strain evidence="4">HKS-05</strain>
    </source>
</reference>
<dbReference type="Gene3D" id="3.20.20.60">
    <property type="entry name" value="Phosphoenolpyruvate-binding domains"/>
    <property type="match status" value="1"/>
</dbReference>
<evidence type="ECO:0000313" key="3">
    <source>
        <dbReference type="EMBL" id="RAK60392.1"/>
    </source>
</evidence>
<evidence type="ECO:0000256" key="1">
    <source>
        <dbReference type="SAM" id="MobiDB-lite"/>
    </source>
</evidence>